<protein>
    <submittedName>
        <fullName evidence="3">Uncharacterized protein</fullName>
    </submittedName>
</protein>
<proteinExistence type="predicted"/>
<comment type="caution">
    <text evidence="3">The sequence shown here is derived from an EMBL/GenBank/DDBJ whole genome shotgun (WGS) entry which is preliminary data.</text>
</comment>
<dbReference type="Proteomes" id="UP000077521">
    <property type="component" value="Unassembled WGS sequence"/>
</dbReference>
<feature type="chain" id="PRO_5035916002" evidence="2">
    <location>
        <begin position="17"/>
        <end position="91"/>
    </location>
</feature>
<dbReference type="EMBL" id="LWDF02000042">
    <property type="protein sequence ID" value="KAE8259247.1"/>
    <property type="molecule type" value="Genomic_DNA"/>
</dbReference>
<sequence length="91" mass="9817">MPFVLGGMLIVNTIQGSVLNTADPGSYRQKSRGKELTPVIPHYAVRPASSLLNPILALDPTFCICPMLVGFIAALLVPSFFQLVRCQSVSQ</sequence>
<evidence type="ECO:0000256" key="1">
    <source>
        <dbReference type="SAM" id="Phobius"/>
    </source>
</evidence>
<keyword evidence="2" id="KW-0732">Signal</keyword>
<keyword evidence="1" id="KW-1133">Transmembrane helix</keyword>
<gene>
    <name evidence="3" type="ORF">A4X13_0g1142</name>
</gene>
<reference evidence="3" key="1">
    <citation type="submission" date="2016-04" db="EMBL/GenBank/DDBJ databases">
        <authorList>
            <person name="Nguyen H.D."/>
            <person name="Samba Siva P."/>
            <person name="Cullis J."/>
            <person name="Levesque C.A."/>
            <person name="Hambleton S."/>
        </authorList>
    </citation>
    <scope>NUCLEOTIDE SEQUENCE</scope>
    <source>
        <strain evidence="3">DAOMC 236416</strain>
    </source>
</reference>
<feature type="signal peptide" evidence="2">
    <location>
        <begin position="1"/>
        <end position="16"/>
    </location>
</feature>
<dbReference type="AlphaFoldDB" id="A0A8T8TCL3"/>
<organism evidence="3 4">
    <name type="scientific">Tilletia indica</name>
    <dbReference type="NCBI Taxonomy" id="43049"/>
    <lineage>
        <taxon>Eukaryota</taxon>
        <taxon>Fungi</taxon>
        <taxon>Dikarya</taxon>
        <taxon>Basidiomycota</taxon>
        <taxon>Ustilaginomycotina</taxon>
        <taxon>Exobasidiomycetes</taxon>
        <taxon>Tilletiales</taxon>
        <taxon>Tilletiaceae</taxon>
        <taxon>Tilletia</taxon>
    </lineage>
</organism>
<evidence type="ECO:0000313" key="4">
    <source>
        <dbReference type="Proteomes" id="UP000077521"/>
    </source>
</evidence>
<keyword evidence="1" id="KW-0812">Transmembrane</keyword>
<accession>A0A8T8TCL3</accession>
<evidence type="ECO:0000256" key="2">
    <source>
        <dbReference type="SAM" id="SignalP"/>
    </source>
</evidence>
<name>A0A8T8TCL3_9BASI</name>
<keyword evidence="4" id="KW-1185">Reference proteome</keyword>
<feature type="transmembrane region" description="Helical" evidence="1">
    <location>
        <begin position="55"/>
        <end position="77"/>
    </location>
</feature>
<keyword evidence="1" id="KW-0472">Membrane</keyword>
<evidence type="ECO:0000313" key="3">
    <source>
        <dbReference type="EMBL" id="KAE8259247.1"/>
    </source>
</evidence>
<reference evidence="3" key="2">
    <citation type="journal article" date="2019" name="IMA Fungus">
        <title>Genome sequencing and comparison of five Tilletia species to identify candidate genes for the detection of regulated species infecting wheat.</title>
        <authorList>
            <person name="Nguyen H.D.T."/>
            <person name="Sultana T."/>
            <person name="Kesanakurti P."/>
            <person name="Hambleton S."/>
        </authorList>
    </citation>
    <scope>NUCLEOTIDE SEQUENCE</scope>
    <source>
        <strain evidence="3">DAOMC 236416</strain>
    </source>
</reference>